<feature type="region of interest" description="Disordered" evidence="1">
    <location>
        <begin position="70"/>
        <end position="99"/>
    </location>
</feature>
<protein>
    <submittedName>
        <fullName evidence="2">Uncharacterized protein</fullName>
    </submittedName>
</protein>
<gene>
    <name evidence="2" type="ORF">Sangu_0312500</name>
</gene>
<evidence type="ECO:0000256" key="1">
    <source>
        <dbReference type="SAM" id="MobiDB-lite"/>
    </source>
</evidence>
<dbReference type="PANTHER" id="PTHR35104:SF6">
    <property type="entry name" value="PROTEIN, PUTATIVE-RELATED"/>
    <property type="match status" value="1"/>
</dbReference>
<accession>A0AAW2QQ25</accession>
<comment type="caution">
    <text evidence="2">The sequence shown here is derived from an EMBL/GenBank/DDBJ whole genome shotgun (WGS) entry which is preliminary data.</text>
</comment>
<reference evidence="2" key="1">
    <citation type="submission" date="2020-06" db="EMBL/GenBank/DDBJ databases">
        <authorList>
            <person name="Li T."/>
            <person name="Hu X."/>
            <person name="Zhang T."/>
            <person name="Song X."/>
            <person name="Zhang H."/>
            <person name="Dai N."/>
            <person name="Sheng W."/>
            <person name="Hou X."/>
            <person name="Wei L."/>
        </authorList>
    </citation>
    <scope>NUCLEOTIDE SEQUENCE</scope>
    <source>
        <strain evidence="2">G01</strain>
        <tissue evidence="2">Leaf</tissue>
    </source>
</reference>
<sequence>MPFNGVLVASTANASAELWQRLACLPERISSDRMLDLVLCFPLQQLGRWALYVWTYLCVSPYPHRRHYATSYYDDDSSDEDSDDGRSGGGSGGASSSASAQYVYCSCSSETGGHYEYSSQSD</sequence>
<reference evidence="2" key="2">
    <citation type="journal article" date="2024" name="Plant">
        <title>Genomic evolution and insights into agronomic trait innovations of Sesamum species.</title>
        <authorList>
            <person name="Miao H."/>
            <person name="Wang L."/>
            <person name="Qu L."/>
            <person name="Liu H."/>
            <person name="Sun Y."/>
            <person name="Le M."/>
            <person name="Wang Q."/>
            <person name="Wei S."/>
            <person name="Zheng Y."/>
            <person name="Lin W."/>
            <person name="Duan Y."/>
            <person name="Cao H."/>
            <person name="Xiong S."/>
            <person name="Wang X."/>
            <person name="Wei L."/>
            <person name="Li C."/>
            <person name="Ma Q."/>
            <person name="Ju M."/>
            <person name="Zhao R."/>
            <person name="Li G."/>
            <person name="Mu C."/>
            <person name="Tian Q."/>
            <person name="Mei H."/>
            <person name="Zhang T."/>
            <person name="Gao T."/>
            <person name="Zhang H."/>
        </authorList>
    </citation>
    <scope>NUCLEOTIDE SEQUENCE</scope>
    <source>
        <strain evidence="2">G01</strain>
    </source>
</reference>
<dbReference type="AlphaFoldDB" id="A0AAW2QQ25"/>
<evidence type="ECO:0000313" key="2">
    <source>
        <dbReference type="EMBL" id="KAL0369944.1"/>
    </source>
</evidence>
<name>A0AAW2QQ25_9LAMI</name>
<proteinExistence type="predicted"/>
<feature type="compositionally biased region" description="Acidic residues" evidence="1">
    <location>
        <begin position="73"/>
        <end position="83"/>
    </location>
</feature>
<dbReference type="EMBL" id="JACGWK010000002">
    <property type="protein sequence ID" value="KAL0369944.1"/>
    <property type="molecule type" value="Genomic_DNA"/>
</dbReference>
<dbReference type="PANTHER" id="PTHR35104">
    <property type="entry name" value="OS03G0807000 PROTEIN"/>
    <property type="match status" value="1"/>
</dbReference>
<organism evidence="2">
    <name type="scientific">Sesamum angustifolium</name>
    <dbReference type="NCBI Taxonomy" id="2727405"/>
    <lineage>
        <taxon>Eukaryota</taxon>
        <taxon>Viridiplantae</taxon>
        <taxon>Streptophyta</taxon>
        <taxon>Embryophyta</taxon>
        <taxon>Tracheophyta</taxon>
        <taxon>Spermatophyta</taxon>
        <taxon>Magnoliopsida</taxon>
        <taxon>eudicotyledons</taxon>
        <taxon>Gunneridae</taxon>
        <taxon>Pentapetalae</taxon>
        <taxon>asterids</taxon>
        <taxon>lamiids</taxon>
        <taxon>Lamiales</taxon>
        <taxon>Pedaliaceae</taxon>
        <taxon>Sesamum</taxon>
    </lineage>
</organism>